<dbReference type="SMART" id="SM00248">
    <property type="entry name" value="ANK"/>
    <property type="match status" value="5"/>
</dbReference>
<dbReference type="PANTHER" id="PTHR24198">
    <property type="entry name" value="ANKYRIN REPEAT AND PROTEIN KINASE DOMAIN-CONTAINING PROTEIN"/>
    <property type="match status" value="1"/>
</dbReference>
<feature type="non-terminal residue" evidence="6">
    <location>
        <position position="1"/>
    </location>
</feature>
<dbReference type="InterPro" id="IPR002110">
    <property type="entry name" value="Ankyrin_rpt"/>
</dbReference>
<dbReference type="AlphaFoldDB" id="A0A1Q9E2V4"/>
<evidence type="ECO:0000256" key="5">
    <source>
        <dbReference type="SAM" id="Phobius"/>
    </source>
</evidence>
<evidence type="ECO:0000256" key="1">
    <source>
        <dbReference type="ARBA" id="ARBA00022737"/>
    </source>
</evidence>
<keyword evidence="1" id="KW-0677">Repeat</keyword>
<dbReference type="OrthoDB" id="419086at2759"/>
<dbReference type="PROSITE" id="PS50297">
    <property type="entry name" value="ANK_REP_REGION"/>
    <property type="match status" value="1"/>
</dbReference>
<feature type="transmembrane region" description="Helical" evidence="5">
    <location>
        <begin position="913"/>
        <end position="935"/>
    </location>
</feature>
<keyword evidence="7" id="KW-1185">Reference proteome</keyword>
<keyword evidence="5" id="KW-1133">Transmembrane helix</keyword>
<feature type="repeat" description="ANK" evidence="3">
    <location>
        <begin position="449"/>
        <end position="477"/>
    </location>
</feature>
<keyword evidence="4" id="KW-0175">Coiled coil</keyword>
<evidence type="ECO:0000313" key="6">
    <source>
        <dbReference type="EMBL" id="OLQ01733.1"/>
    </source>
</evidence>
<accession>A0A1Q9E2V4</accession>
<sequence>ELYATKSSPGRPAPSAEKEPLVSPKYVMLAAEILGVDLIEDPFLVPPLKLALPTLAAAFQRGELNEDSVDEIYKALASARASAKTEEAEVEEGTASAAVQNCEECNAPASWHCPACEGSFCGSCFDKLHARGRRAEHPRLDLAYAGFKMKGDEVRARKQVVNIRWHAFYDAQGLKFYYNFESQQSLRKLSAKELAWQPPPPLPAVADSSIGTKRGAGAFLGAQVQNFEALSDGSGSTESWKFRHTAASIELVHTNQGTSPRASTCNKNSSQQSQQYDAEDYASLLAGGDLVEQLKQCLLGKCRSSDVKALLELRADPNSSFPYTLGPKEFMGSPLTLAVKRDLPNVVRLLFAYQAHPETAYSMTAGRSGVRWTGPAVCATIARGNLSMMRLLVDFEANLNGRVIKFNGEPNVTLLYDASYFGHAHLVRYLLQQKGNPDTAVKSQDDMTITKTALHIAASLGHEEVVRVLLAAKAQISHALADGGGPPELKDAVDGCHVEVVKLLVQGKADVFGGDVGRRGIDHLFEANNSVLVAAAATGLKQATGSGSSSMLVEDFIHFLSTPDAEEIVNAVFCNCELRYWQGERRLVWRTAYVPHGDMNVAVGPTKEHFERKFQHEMERAASQNTGLPEGYQDGEDEDFLSCLLPHRFEKLPGQSQIPVHIFQCLLPGLHRDPEVLWVIASGVNDRIFDQKGARAIIQLAWREAEIWQIIAFALDVLMAVLFALMALQLYDAEWGKIVELRAPCLIIAALIWMRKVSHEVLSCLGHFAHGKLKQHFISVGFAGDVIRISITAVSLLGLSINWGAFQAQQELQLIFACTGFLRWLRVLNSLKGFESTGKPMLPILQAVPATGPFFFVVFCWFAAFVHLYYSFGLGDFWSGTTILYNLGFLAETSDVMLPAGDNAAQWRLLVDFVIMVMSFSMSIILLNVLIGVLAESYNRGWEHRERLFLLERSRFLVNHFTMSYAWKKCPCQKRRVRGEEDADYVWYAYPRAPSSWGDINADFDSMDMNVHEKMSELRREVREAMQKLSEKSQSQDPTRIADVERKVDDVRAMLEHLTSTQLQDRRDPFG</sequence>
<dbReference type="Pfam" id="PF12796">
    <property type="entry name" value="Ank_2"/>
    <property type="match status" value="1"/>
</dbReference>
<proteinExistence type="predicted"/>
<evidence type="ECO:0000313" key="7">
    <source>
        <dbReference type="Proteomes" id="UP000186817"/>
    </source>
</evidence>
<feature type="coiled-coil region" evidence="4">
    <location>
        <begin position="1012"/>
        <end position="1061"/>
    </location>
</feature>
<evidence type="ECO:0000256" key="3">
    <source>
        <dbReference type="PROSITE-ProRule" id="PRU00023"/>
    </source>
</evidence>
<protein>
    <submittedName>
        <fullName evidence="6">Protein fem-1-like B</fullName>
    </submittedName>
</protein>
<dbReference type="SUPFAM" id="SSF48403">
    <property type="entry name" value="Ankyrin repeat"/>
    <property type="match status" value="1"/>
</dbReference>
<evidence type="ECO:0000256" key="4">
    <source>
        <dbReference type="SAM" id="Coils"/>
    </source>
</evidence>
<feature type="transmembrane region" description="Helical" evidence="5">
    <location>
        <begin position="850"/>
        <end position="870"/>
    </location>
</feature>
<keyword evidence="2 3" id="KW-0040">ANK repeat</keyword>
<dbReference type="Proteomes" id="UP000186817">
    <property type="component" value="Unassembled WGS sequence"/>
</dbReference>
<dbReference type="Gene3D" id="1.25.40.20">
    <property type="entry name" value="Ankyrin repeat-containing domain"/>
    <property type="match status" value="2"/>
</dbReference>
<gene>
    <name evidence="6" type="primary">FEM1B</name>
    <name evidence="6" type="ORF">AK812_SmicGene15537</name>
</gene>
<evidence type="ECO:0000256" key="2">
    <source>
        <dbReference type="ARBA" id="ARBA00023043"/>
    </source>
</evidence>
<dbReference type="CDD" id="cd19757">
    <property type="entry name" value="Bbox1"/>
    <property type="match status" value="1"/>
</dbReference>
<reference evidence="6 7" key="1">
    <citation type="submission" date="2016-02" db="EMBL/GenBank/DDBJ databases">
        <title>Genome analysis of coral dinoflagellate symbionts highlights evolutionary adaptations to a symbiotic lifestyle.</title>
        <authorList>
            <person name="Aranda M."/>
            <person name="Li Y."/>
            <person name="Liew Y.J."/>
            <person name="Baumgarten S."/>
            <person name="Simakov O."/>
            <person name="Wilson M."/>
            <person name="Piel J."/>
            <person name="Ashoor H."/>
            <person name="Bougouffa S."/>
            <person name="Bajic V.B."/>
            <person name="Ryu T."/>
            <person name="Ravasi T."/>
            <person name="Bayer T."/>
            <person name="Micklem G."/>
            <person name="Kim H."/>
            <person name="Bhak J."/>
            <person name="Lajeunesse T.C."/>
            <person name="Voolstra C.R."/>
        </authorList>
    </citation>
    <scope>NUCLEOTIDE SEQUENCE [LARGE SCALE GENOMIC DNA]</scope>
    <source>
        <strain evidence="6 7">CCMP2467</strain>
    </source>
</reference>
<keyword evidence="5" id="KW-0472">Membrane</keyword>
<organism evidence="6 7">
    <name type="scientific">Symbiodinium microadriaticum</name>
    <name type="common">Dinoflagellate</name>
    <name type="synonym">Zooxanthella microadriatica</name>
    <dbReference type="NCBI Taxonomy" id="2951"/>
    <lineage>
        <taxon>Eukaryota</taxon>
        <taxon>Sar</taxon>
        <taxon>Alveolata</taxon>
        <taxon>Dinophyceae</taxon>
        <taxon>Suessiales</taxon>
        <taxon>Symbiodiniaceae</taxon>
        <taxon>Symbiodinium</taxon>
    </lineage>
</organism>
<dbReference type="PROSITE" id="PS50088">
    <property type="entry name" value="ANK_REPEAT"/>
    <property type="match status" value="1"/>
</dbReference>
<dbReference type="EMBL" id="LSRX01000283">
    <property type="protein sequence ID" value="OLQ01733.1"/>
    <property type="molecule type" value="Genomic_DNA"/>
</dbReference>
<dbReference type="PANTHER" id="PTHR24198:SF165">
    <property type="entry name" value="ANKYRIN REPEAT-CONTAINING PROTEIN-RELATED"/>
    <property type="match status" value="1"/>
</dbReference>
<keyword evidence="5" id="KW-0812">Transmembrane</keyword>
<feature type="transmembrane region" description="Helical" evidence="5">
    <location>
        <begin position="707"/>
        <end position="728"/>
    </location>
</feature>
<name>A0A1Q9E2V4_SYMMI</name>
<dbReference type="InterPro" id="IPR036770">
    <property type="entry name" value="Ankyrin_rpt-contain_sf"/>
</dbReference>
<comment type="caution">
    <text evidence="6">The sequence shown here is derived from an EMBL/GenBank/DDBJ whole genome shotgun (WGS) entry which is preliminary data.</text>
</comment>